<sequence>METEQITPQNILLENLEWLSKNKINVILGNLIGFSTNDEKWLDKWIADEYGKPS</sequence>
<name>A0ABN8F3R6_9BACT</name>
<dbReference type="RefSeq" id="WP_238808837.1">
    <property type="nucleotide sequence ID" value="NZ_CAKLPY010000010.1"/>
</dbReference>
<gene>
    <name evidence="1" type="ORF">EMA8858_04165</name>
</gene>
<keyword evidence="2" id="KW-1185">Reference proteome</keyword>
<reference evidence="1" key="1">
    <citation type="submission" date="2021-12" db="EMBL/GenBank/DDBJ databases">
        <authorList>
            <person name="Rodrigo-Torres L."/>
            <person name="Arahal R. D."/>
            <person name="Lucena T."/>
        </authorList>
    </citation>
    <scope>NUCLEOTIDE SEQUENCE</scope>
    <source>
        <strain evidence="1">CECT 8858</strain>
    </source>
</reference>
<evidence type="ECO:0000313" key="2">
    <source>
        <dbReference type="Proteomes" id="UP000837932"/>
    </source>
</evidence>
<dbReference type="EMBL" id="CAKLPY010000010">
    <property type="protein sequence ID" value="CAH0998030.1"/>
    <property type="molecule type" value="Genomic_DNA"/>
</dbReference>
<organism evidence="1 2">
    <name type="scientific">Emticicia aquatica</name>
    <dbReference type="NCBI Taxonomy" id="1681835"/>
    <lineage>
        <taxon>Bacteria</taxon>
        <taxon>Pseudomonadati</taxon>
        <taxon>Bacteroidota</taxon>
        <taxon>Cytophagia</taxon>
        <taxon>Cytophagales</taxon>
        <taxon>Leadbetterellaceae</taxon>
        <taxon>Emticicia</taxon>
    </lineage>
</organism>
<evidence type="ECO:0000313" key="1">
    <source>
        <dbReference type="EMBL" id="CAH0998030.1"/>
    </source>
</evidence>
<comment type="caution">
    <text evidence="1">The sequence shown here is derived from an EMBL/GenBank/DDBJ whole genome shotgun (WGS) entry which is preliminary data.</text>
</comment>
<dbReference type="Proteomes" id="UP000837932">
    <property type="component" value="Unassembled WGS sequence"/>
</dbReference>
<proteinExistence type="predicted"/>
<protein>
    <submittedName>
        <fullName evidence="1">Uncharacterized protein</fullName>
    </submittedName>
</protein>
<accession>A0ABN8F3R6</accession>